<keyword evidence="5" id="KW-1185">Reference proteome</keyword>
<feature type="modified residue" description="4-aspartylphosphate" evidence="1">
    <location>
        <position position="70"/>
    </location>
</feature>
<dbReference type="PANTHER" id="PTHR45228">
    <property type="entry name" value="CYCLIC DI-GMP PHOSPHODIESTERASE TM_0186-RELATED"/>
    <property type="match status" value="1"/>
</dbReference>
<dbReference type="SMART" id="SM00448">
    <property type="entry name" value="REC"/>
    <property type="match status" value="1"/>
</dbReference>
<feature type="domain" description="Response regulatory" evidence="2">
    <location>
        <begin position="21"/>
        <end position="137"/>
    </location>
</feature>
<dbReference type="SMART" id="SM00471">
    <property type="entry name" value="HDc"/>
    <property type="match status" value="1"/>
</dbReference>
<feature type="domain" description="HD-GYP" evidence="3">
    <location>
        <begin position="157"/>
        <end position="355"/>
    </location>
</feature>
<dbReference type="CDD" id="cd19920">
    <property type="entry name" value="REC_PA4781-like"/>
    <property type="match status" value="1"/>
</dbReference>
<dbReference type="Gene3D" id="1.10.3210.10">
    <property type="entry name" value="Hypothetical protein af1432"/>
    <property type="match status" value="1"/>
</dbReference>
<name>A0A420E601_9ALTE</name>
<dbReference type="Pfam" id="PF00072">
    <property type="entry name" value="Response_reg"/>
    <property type="match status" value="1"/>
</dbReference>
<evidence type="ECO:0000259" key="2">
    <source>
        <dbReference type="PROSITE" id="PS50110"/>
    </source>
</evidence>
<dbReference type="InterPro" id="IPR001789">
    <property type="entry name" value="Sig_transdc_resp-reg_receiver"/>
</dbReference>
<dbReference type="CDD" id="cd00077">
    <property type="entry name" value="HDc"/>
    <property type="match status" value="1"/>
</dbReference>
<evidence type="ECO:0000256" key="1">
    <source>
        <dbReference type="PROSITE-ProRule" id="PRU00169"/>
    </source>
</evidence>
<dbReference type="PROSITE" id="PS51832">
    <property type="entry name" value="HD_GYP"/>
    <property type="match status" value="1"/>
</dbReference>
<reference evidence="4 5" key="1">
    <citation type="submission" date="2018-09" db="EMBL/GenBank/DDBJ databases">
        <authorList>
            <person name="Wang Z."/>
        </authorList>
    </citation>
    <scope>NUCLEOTIDE SEQUENCE [LARGE SCALE GENOMIC DNA]</scope>
    <source>
        <strain evidence="4 5">ALS 81</strain>
    </source>
</reference>
<dbReference type="InterPro" id="IPR003607">
    <property type="entry name" value="HD/PDEase_dom"/>
</dbReference>
<evidence type="ECO:0000259" key="3">
    <source>
        <dbReference type="PROSITE" id="PS51832"/>
    </source>
</evidence>
<evidence type="ECO:0000313" key="5">
    <source>
        <dbReference type="Proteomes" id="UP000286482"/>
    </source>
</evidence>
<dbReference type="InterPro" id="IPR052020">
    <property type="entry name" value="Cyclic_di-GMP/3'3'-cGAMP_PDE"/>
</dbReference>
<dbReference type="Gene3D" id="3.40.50.2300">
    <property type="match status" value="1"/>
</dbReference>
<comment type="caution">
    <text evidence="4">The sequence shown here is derived from an EMBL/GenBank/DDBJ whole genome shotgun (WGS) entry which is preliminary data.</text>
</comment>
<dbReference type="GO" id="GO:0008081">
    <property type="term" value="F:phosphoric diester hydrolase activity"/>
    <property type="evidence" value="ECO:0007669"/>
    <property type="project" value="UniProtKB-ARBA"/>
</dbReference>
<accession>A0A420E601</accession>
<dbReference type="PANTHER" id="PTHR45228:SF5">
    <property type="entry name" value="CYCLIC DI-GMP PHOSPHODIESTERASE VC_1348-RELATED"/>
    <property type="match status" value="1"/>
</dbReference>
<dbReference type="SUPFAM" id="SSF109604">
    <property type="entry name" value="HD-domain/PDEase-like"/>
    <property type="match status" value="1"/>
</dbReference>
<dbReference type="AlphaFoldDB" id="A0A420E601"/>
<proteinExistence type="predicted"/>
<organism evidence="4 5">
    <name type="scientific">Alginatibacterium sediminis</name>
    <dbReference type="NCBI Taxonomy" id="2164068"/>
    <lineage>
        <taxon>Bacteria</taxon>
        <taxon>Pseudomonadati</taxon>
        <taxon>Pseudomonadota</taxon>
        <taxon>Gammaproteobacteria</taxon>
        <taxon>Alteromonadales</taxon>
        <taxon>Alteromonadaceae</taxon>
        <taxon>Alginatibacterium</taxon>
    </lineage>
</organism>
<dbReference type="EMBL" id="RAQO01000013">
    <property type="protein sequence ID" value="RKF12765.1"/>
    <property type="molecule type" value="Genomic_DNA"/>
</dbReference>
<dbReference type="OrthoDB" id="9802066at2"/>
<sequence>MNGLSILRIILTKRKQQENPLILIVDDVPENIDVLAGVLKNNYQIRVARNGRTGIKLARMQPVPDLILLDIMMPEIDGYEVCETLKADLETKHIPIIFVSAKIAVEDEIRGLELGAVDYITKPVSPPLVTQRVKVHLALSQQNRELDRKVNEQTKVIKQTRSQIIQRLGRAAEYKDNETGMHVIRMSRYSQLLAAAAGHCEEFCELLLNAAPMHDVGKIGIPDHILKKPAALDADEWLIMKEHTQIGAEILGDGSSSSLMKMARSVALTHHEKWDGSGYPNGLVGEGIPIEGRIVAIADVFDALTSERPYKKAWKVDDAVQEIEKSAGSHFDPKLVAVFVALVPQLLEVRDSFKD</sequence>
<dbReference type="Proteomes" id="UP000286482">
    <property type="component" value="Unassembled WGS sequence"/>
</dbReference>
<evidence type="ECO:0000313" key="4">
    <source>
        <dbReference type="EMBL" id="RKF12765.1"/>
    </source>
</evidence>
<dbReference type="Pfam" id="PF13487">
    <property type="entry name" value="HD_5"/>
    <property type="match status" value="1"/>
</dbReference>
<dbReference type="InterPro" id="IPR037522">
    <property type="entry name" value="HD_GYP_dom"/>
</dbReference>
<dbReference type="InterPro" id="IPR011006">
    <property type="entry name" value="CheY-like_superfamily"/>
</dbReference>
<dbReference type="GO" id="GO:0000160">
    <property type="term" value="P:phosphorelay signal transduction system"/>
    <property type="evidence" value="ECO:0007669"/>
    <property type="project" value="InterPro"/>
</dbReference>
<dbReference type="SUPFAM" id="SSF52172">
    <property type="entry name" value="CheY-like"/>
    <property type="match status" value="1"/>
</dbReference>
<dbReference type="PROSITE" id="PS50110">
    <property type="entry name" value="RESPONSE_REGULATORY"/>
    <property type="match status" value="1"/>
</dbReference>
<protein>
    <submittedName>
        <fullName evidence="4">Two-component system response regulator</fullName>
    </submittedName>
</protein>
<gene>
    <name evidence="4" type="ORF">DBZ36_20055</name>
</gene>
<keyword evidence="1" id="KW-0597">Phosphoprotein</keyword>